<dbReference type="InterPro" id="IPR012336">
    <property type="entry name" value="Thioredoxin-like_fold"/>
</dbReference>
<comment type="similarity">
    <text evidence="1">Belongs to the thioredoxin family. DsbA subfamily.</text>
</comment>
<comment type="caution">
    <text evidence="7">The sequence shown here is derived from an EMBL/GenBank/DDBJ whole genome shotgun (WGS) entry which is preliminary data.</text>
</comment>
<dbReference type="PANTHER" id="PTHR13887:SF14">
    <property type="entry name" value="DISULFIDE BOND FORMATION PROTEIN D"/>
    <property type="match status" value="1"/>
</dbReference>
<sequence length="217" mass="24277">MKKQYQVPVVVILLLAVFAFAAYRYDVQKTAELNEAAMQYSSFLERDYSPTKGRASAKVTIVEFFDPACETCRAFHPLVEDLVASNQGKVRVVLRYAPFHQGSDYVVKALEAARLQGKYWQAMEAVYAAQPVWASHGNIDTGKIWPPLERAGVDVTLAQKAMHGAEIATRLQQDMADVQDLEVRKTPGFFVNGKPLIKFGADELKDLVAKEILANYF</sequence>
<evidence type="ECO:0000256" key="1">
    <source>
        <dbReference type="ARBA" id="ARBA00005791"/>
    </source>
</evidence>
<name>A0A2N6CTC9_9GAMM</name>
<evidence type="ECO:0000256" key="5">
    <source>
        <dbReference type="ARBA" id="ARBA00023284"/>
    </source>
</evidence>
<dbReference type="SUPFAM" id="SSF52833">
    <property type="entry name" value="Thioredoxin-like"/>
    <property type="match status" value="1"/>
</dbReference>
<dbReference type="PANTHER" id="PTHR13887">
    <property type="entry name" value="GLUTATHIONE S-TRANSFERASE KAPPA"/>
    <property type="match status" value="1"/>
</dbReference>
<organism evidence="7 8">
    <name type="scientific">Sedimenticola selenatireducens</name>
    <dbReference type="NCBI Taxonomy" id="191960"/>
    <lineage>
        <taxon>Bacteria</taxon>
        <taxon>Pseudomonadati</taxon>
        <taxon>Pseudomonadota</taxon>
        <taxon>Gammaproteobacteria</taxon>
        <taxon>Chromatiales</taxon>
        <taxon>Sedimenticolaceae</taxon>
        <taxon>Sedimenticola</taxon>
    </lineage>
</organism>
<gene>
    <name evidence="7" type="ORF">C0630_16470</name>
</gene>
<protein>
    <submittedName>
        <fullName evidence="7">Disulfide bond formation protein DsbA</fullName>
    </submittedName>
</protein>
<reference evidence="7 8" key="1">
    <citation type="submission" date="2017-11" db="EMBL/GenBank/DDBJ databases">
        <title>Genome-resolved metagenomics identifies genetic mobility, metabolic interactions, and unexpected diversity in perchlorate-reducing communities.</title>
        <authorList>
            <person name="Barnum T.P."/>
            <person name="Figueroa I.A."/>
            <person name="Carlstrom C.I."/>
            <person name="Lucas L.N."/>
            <person name="Engelbrektson A.L."/>
            <person name="Coates J.D."/>
        </authorList>
    </citation>
    <scope>NUCLEOTIDE SEQUENCE [LARGE SCALE GENOMIC DNA]</scope>
    <source>
        <strain evidence="7">BM301</strain>
    </source>
</reference>
<dbReference type="PROSITE" id="PS51352">
    <property type="entry name" value="THIOREDOXIN_2"/>
    <property type="match status" value="1"/>
</dbReference>
<accession>A0A2N6CTC9</accession>
<keyword evidence="3" id="KW-0560">Oxidoreductase</keyword>
<dbReference type="Pfam" id="PF13462">
    <property type="entry name" value="Thioredoxin_4"/>
    <property type="match status" value="1"/>
</dbReference>
<proteinExistence type="inferred from homology"/>
<keyword evidence="5" id="KW-0676">Redox-active center</keyword>
<dbReference type="STRING" id="1111735.GCA_000428045_03655"/>
<dbReference type="Gene3D" id="3.40.30.10">
    <property type="entry name" value="Glutaredoxin"/>
    <property type="match status" value="1"/>
</dbReference>
<evidence type="ECO:0000256" key="2">
    <source>
        <dbReference type="ARBA" id="ARBA00022729"/>
    </source>
</evidence>
<evidence type="ECO:0000256" key="4">
    <source>
        <dbReference type="ARBA" id="ARBA00023157"/>
    </source>
</evidence>
<dbReference type="Proteomes" id="UP000235015">
    <property type="component" value="Unassembled WGS sequence"/>
</dbReference>
<evidence type="ECO:0000259" key="6">
    <source>
        <dbReference type="PROSITE" id="PS51352"/>
    </source>
</evidence>
<evidence type="ECO:0000313" key="8">
    <source>
        <dbReference type="Proteomes" id="UP000235015"/>
    </source>
</evidence>
<evidence type="ECO:0000256" key="3">
    <source>
        <dbReference type="ARBA" id="ARBA00023002"/>
    </source>
</evidence>
<keyword evidence="2" id="KW-0732">Signal</keyword>
<dbReference type="AlphaFoldDB" id="A0A2N6CTC9"/>
<dbReference type="EMBL" id="PKUN01000025">
    <property type="protein sequence ID" value="PLX60383.1"/>
    <property type="molecule type" value="Genomic_DNA"/>
</dbReference>
<dbReference type="InterPro" id="IPR013766">
    <property type="entry name" value="Thioredoxin_domain"/>
</dbReference>
<dbReference type="InterPro" id="IPR036249">
    <property type="entry name" value="Thioredoxin-like_sf"/>
</dbReference>
<evidence type="ECO:0000313" key="7">
    <source>
        <dbReference type="EMBL" id="PLX60383.1"/>
    </source>
</evidence>
<dbReference type="RefSeq" id="WP_273440622.1">
    <property type="nucleotide sequence ID" value="NZ_PKUN01000025.1"/>
</dbReference>
<dbReference type="GO" id="GO:0016491">
    <property type="term" value="F:oxidoreductase activity"/>
    <property type="evidence" value="ECO:0007669"/>
    <property type="project" value="UniProtKB-KW"/>
</dbReference>
<feature type="domain" description="Thioredoxin" evidence="6">
    <location>
        <begin position="11"/>
        <end position="213"/>
    </location>
</feature>
<keyword evidence="4" id="KW-1015">Disulfide bond</keyword>